<dbReference type="SUPFAM" id="SSF48371">
    <property type="entry name" value="ARM repeat"/>
    <property type="match status" value="1"/>
</dbReference>
<feature type="compositionally biased region" description="Polar residues" evidence="7">
    <location>
        <begin position="21"/>
        <end position="34"/>
    </location>
</feature>
<dbReference type="EC" id="2.3.2.26" evidence="3"/>
<gene>
    <name evidence="9" type="ORF">HYPSUDRAFT_129934</name>
</gene>
<sequence>MDLRQIQHTEATSSASASTAHPSQDSHSATTSETKPIRSSARVKAAKQKAQTSDSGKDRDSSNPVQAGEISAPPLESISTRNLRTSPSKVNRPRENITGKGKARELPLESSSRSPKRPRRNLASASTPLTISEPVRDLKGKKRAAPEFDEEDIAGHSAKRSKTTGYSLRSTSSGQPPEMPRKARTSTKGKATAVKSKMAVASSSRIESEDVEMMDAEYASPNHGSPDLEETLNEKVSPEGKEANPIVEGEKEAPDGMARPHSDDDDDDDDDEGDDYNGHDDDGGIPSSDAGPIPGGMDEATALAIFGDYRQFGSYMMSLSSRLKTMLNNIKTTADPTTRLVTLQELSELLSISTEDTLAGSFQVEQFVRELVKILGGRGAEEDEDEDEDTGEHDEDAALAAALAMSSGGQYQGDDNLEAQVLACRCLANLMEALPGVAHTVVYHGAIPVLCSKLIEISYIDLAEQTLSTLEKISEEFPSSIVREGGLAALLNYLDFFSIAVQRTALQAASNCCRNVSPEHFPMIRGVWPIIRNCLAYSDQRLVEFACLCVIRVIDSYHRSSVENLETLVDTDLIKAVNQLLLPAGGSPLIAANTYTLLLRALATSARASPRITLALLEADIVDTLYQILTGVLPSASTSHSDQGDAVGGQGLGGGLADMTVMENLAHRPKEQVEEALSLVSELLPPLPKDGVFDHKGYTEKSLARLVKAKAKADRAAARLMAQGHGVVTAPLTEPSIAVISLPTIEDASPAPTTVDAPTRETEENAENVPLPIIDVAPDRTDMLRSQPAVVARFMQLLVPILVDVYAASVITPVRIKTLTGLLKAVGFLEPEGLKPVLMYVPVASFSSSILSSKDHPSLVIGALQLVDLLLTKLPSLYKPTFHREGVFHEIETLAERTLLSSTKNKEKDGSETNDDASLSNPPPTLPGFKKLSSLSLDPEDAITLRARVIQFKHLADNDDVDEDSAFQSLRAVVDRLSAKNASDQAYSQALWELADLFASPHTSVSSFELLKSGVVDSLLQFATDEDRSVSLQRRKEILLDALTGRKTKLVNTNQTPFATLVKKLQESFTRMESFEVITVAQNNDDSKRSSPSLLARQLRLRLVAGDDSDIPRNLHNMVVSIHAIATFQALHDYLRPRVAGLLSGGSRLSGMFAALAASGFVGSSSLPSGESASAPVKASNTTGSLDVASASTPSVQRRRSQRLAQQAAGATDNAGGSQNDHIAADAPRPSSDPAPSQPLNADHFAESLASAHEHALSDTIVDPDLQADFTDDEEIDAEVFEDDVDPDNHVSEKTITVSVAEDGSKIEAQTPEGTRVATPNVSAKEGLLAMARNSLSSRGSYAAALKAKPTDWHLEFSMDDHVLPLDLTIYGAIHQHEMRKQTGATPPNMIWQGVYTVKFKKVTGPPPSPEARVESDFSSKNRSPSPTLTSLPDDAPHAKILRLLRLLCHLNAFEAERTTFPGDGRNLPDSAFVNNKLTAKLTRQLEEPMIVASSCLPDWALDLPQHFPFLFPFATRYNFLQSTSFGYARLILKWQSQQSRGQDSSRRDDGIGFLGRLQRQKVRISRKHVLESAVKVFELYGSSSSILEVEYFEEVGTGLGPTLEFYSLVSKEFARKDLKLWRDADTSGTGTYVDHPTGLYPAPISTEDIQSDGGQKRTHILRIIGQFVAKAMLDSRIIDLSFNKIFVKLVLGEEVPVTIATLKLVDIDLANSLARLQILASANASSKDKVILSQKVAKIEQVNIEDLALDFTIPGYDIELRPNGRDISVTSENITEYVAEVLDAILGKGAAIQARAFREGFSKVFPIADLRAFSADELVMLFGNSDEDWSAETLSEALKADHGFNVESRAIRDLIEIMSEYDAPARRAYLQFITGSPKLPIGGFRGLNPPLTVVRKPHEAPLTADDYLPSVMTCVNYLKLPEYSIKEVMREKLRIAMQEGVGSFHLS</sequence>
<evidence type="ECO:0000256" key="2">
    <source>
        <dbReference type="ARBA" id="ARBA00006331"/>
    </source>
</evidence>
<accession>A0A0D2MW82</accession>
<dbReference type="OrthoDB" id="423283at2759"/>
<dbReference type="SUPFAM" id="SSF56204">
    <property type="entry name" value="Hect, E3 ligase catalytic domain"/>
    <property type="match status" value="1"/>
</dbReference>
<protein>
    <recommendedName>
        <fullName evidence="3">HECT-type E3 ubiquitin transferase</fullName>
        <ecNumber evidence="3">2.3.2.26</ecNumber>
    </recommendedName>
</protein>
<feature type="compositionally biased region" description="Polar residues" evidence="7">
    <location>
        <begin position="1421"/>
        <end position="1431"/>
    </location>
</feature>
<feature type="compositionally biased region" description="Basic and acidic residues" evidence="7">
    <location>
        <begin position="92"/>
        <end position="107"/>
    </location>
</feature>
<keyword evidence="10" id="KW-1185">Reference proteome</keyword>
<dbReference type="PROSITE" id="PS50237">
    <property type="entry name" value="HECT"/>
    <property type="match status" value="1"/>
</dbReference>
<keyword evidence="4" id="KW-0808">Transferase</keyword>
<comment type="catalytic activity">
    <reaction evidence="1">
        <text>S-ubiquitinyl-[E2 ubiquitin-conjugating enzyme]-L-cysteine + [acceptor protein]-L-lysine = [E2 ubiquitin-conjugating enzyme]-L-cysteine + N(6)-ubiquitinyl-[acceptor protein]-L-lysine.</text>
        <dbReference type="EC" id="2.3.2.26"/>
    </reaction>
</comment>
<dbReference type="GO" id="GO:0016607">
    <property type="term" value="C:nuclear speck"/>
    <property type="evidence" value="ECO:0007669"/>
    <property type="project" value="TreeGrafter"/>
</dbReference>
<dbReference type="PANTHER" id="PTHR45670:SF1">
    <property type="entry name" value="E3 UBIQUITIN-PROTEIN LIGASE HECTD1"/>
    <property type="match status" value="1"/>
</dbReference>
<name>A0A0D2MW82_HYPSF</name>
<dbReference type="InterPro" id="IPR035983">
    <property type="entry name" value="Hect_E3_ubiquitin_ligase"/>
</dbReference>
<dbReference type="GO" id="GO:0061630">
    <property type="term" value="F:ubiquitin protein ligase activity"/>
    <property type="evidence" value="ECO:0007669"/>
    <property type="project" value="UniProtKB-EC"/>
</dbReference>
<feature type="region of interest" description="Disordered" evidence="7">
    <location>
        <begin position="1"/>
        <end position="296"/>
    </location>
</feature>
<feature type="compositionally biased region" description="Basic and acidic residues" evidence="7">
    <location>
        <begin position="232"/>
        <end position="262"/>
    </location>
</feature>
<dbReference type="SMART" id="SM00119">
    <property type="entry name" value="HECTc"/>
    <property type="match status" value="1"/>
</dbReference>
<dbReference type="Pfam" id="PF00632">
    <property type="entry name" value="HECT"/>
    <property type="match status" value="1"/>
</dbReference>
<reference evidence="10" key="1">
    <citation type="submission" date="2014-04" db="EMBL/GenBank/DDBJ databases">
        <title>Evolutionary Origins and Diversification of the Mycorrhizal Mutualists.</title>
        <authorList>
            <consortium name="DOE Joint Genome Institute"/>
            <consortium name="Mycorrhizal Genomics Consortium"/>
            <person name="Kohler A."/>
            <person name="Kuo A."/>
            <person name="Nagy L.G."/>
            <person name="Floudas D."/>
            <person name="Copeland A."/>
            <person name="Barry K.W."/>
            <person name="Cichocki N."/>
            <person name="Veneault-Fourrey C."/>
            <person name="LaButti K."/>
            <person name="Lindquist E.A."/>
            <person name="Lipzen A."/>
            <person name="Lundell T."/>
            <person name="Morin E."/>
            <person name="Murat C."/>
            <person name="Riley R."/>
            <person name="Ohm R."/>
            <person name="Sun H."/>
            <person name="Tunlid A."/>
            <person name="Henrissat B."/>
            <person name="Grigoriev I.V."/>
            <person name="Hibbett D.S."/>
            <person name="Martin F."/>
        </authorList>
    </citation>
    <scope>NUCLEOTIDE SEQUENCE [LARGE SCALE GENOMIC DNA]</scope>
    <source>
        <strain evidence="10">FD-334 SS-4</strain>
    </source>
</reference>
<feature type="domain" description="HECT" evidence="8">
    <location>
        <begin position="1601"/>
        <end position="1948"/>
    </location>
</feature>
<dbReference type="EMBL" id="KN817522">
    <property type="protein sequence ID" value="KJA28188.1"/>
    <property type="molecule type" value="Genomic_DNA"/>
</dbReference>
<proteinExistence type="inferred from homology"/>
<dbReference type="CDD" id="cd00078">
    <property type="entry name" value="HECTc"/>
    <property type="match status" value="1"/>
</dbReference>
<feature type="compositionally biased region" description="Low complexity" evidence="7">
    <location>
        <begin position="1167"/>
        <end position="1176"/>
    </location>
</feature>
<evidence type="ECO:0000256" key="1">
    <source>
        <dbReference type="ARBA" id="ARBA00000885"/>
    </source>
</evidence>
<comment type="similarity">
    <text evidence="2">Belongs to the UPL family. K-HECT subfamily.</text>
</comment>
<dbReference type="STRING" id="945553.A0A0D2MW82"/>
<dbReference type="GO" id="GO:0043161">
    <property type="term" value="P:proteasome-mediated ubiquitin-dependent protein catabolic process"/>
    <property type="evidence" value="ECO:0007669"/>
    <property type="project" value="TreeGrafter"/>
</dbReference>
<feature type="compositionally biased region" description="Polar residues" evidence="7">
    <location>
        <begin position="163"/>
        <end position="175"/>
    </location>
</feature>
<dbReference type="Gene3D" id="1.25.10.10">
    <property type="entry name" value="Leucine-rich Repeat Variant"/>
    <property type="match status" value="1"/>
</dbReference>
<dbReference type="InterPro" id="IPR000569">
    <property type="entry name" value="HECT_dom"/>
</dbReference>
<feature type="compositionally biased region" description="Polar residues" evidence="7">
    <location>
        <begin position="1179"/>
        <end position="1196"/>
    </location>
</feature>
<dbReference type="InterPro" id="IPR057948">
    <property type="entry name" value="TPR_TRIP12_N"/>
</dbReference>
<evidence type="ECO:0000256" key="3">
    <source>
        <dbReference type="ARBA" id="ARBA00012485"/>
    </source>
</evidence>
<feature type="compositionally biased region" description="Polar residues" evidence="7">
    <location>
        <begin position="77"/>
        <end position="89"/>
    </location>
</feature>
<evidence type="ECO:0000256" key="6">
    <source>
        <dbReference type="PROSITE-ProRule" id="PRU00104"/>
    </source>
</evidence>
<dbReference type="Gene3D" id="3.90.1750.10">
    <property type="entry name" value="Hect, E3 ligase catalytic domains"/>
    <property type="match status" value="1"/>
</dbReference>
<keyword evidence="5 6" id="KW-0833">Ubl conjugation pathway</keyword>
<evidence type="ECO:0000256" key="4">
    <source>
        <dbReference type="ARBA" id="ARBA00022679"/>
    </source>
</evidence>
<feature type="compositionally biased region" description="Low complexity" evidence="7">
    <location>
        <begin position="11"/>
        <end position="20"/>
    </location>
</feature>
<evidence type="ECO:0000313" key="9">
    <source>
        <dbReference type="EMBL" id="KJA28188.1"/>
    </source>
</evidence>
<feature type="compositionally biased region" description="Acidic residues" evidence="7">
    <location>
        <begin position="263"/>
        <end position="275"/>
    </location>
</feature>
<feature type="active site" description="Glycyl thioester intermediate" evidence="6">
    <location>
        <position position="1915"/>
    </location>
</feature>
<dbReference type="PANTHER" id="PTHR45670">
    <property type="entry name" value="E3 UBIQUITIN-PROTEIN LIGASE TRIP12"/>
    <property type="match status" value="1"/>
</dbReference>
<feature type="region of interest" description="Disordered" evidence="7">
    <location>
        <begin position="1167"/>
        <end position="1241"/>
    </location>
</feature>
<dbReference type="InterPro" id="IPR045322">
    <property type="entry name" value="HECTD1/TRIP12-like"/>
</dbReference>
<dbReference type="InterPro" id="IPR011989">
    <property type="entry name" value="ARM-like"/>
</dbReference>
<evidence type="ECO:0000256" key="5">
    <source>
        <dbReference type="ARBA" id="ARBA00022786"/>
    </source>
</evidence>
<dbReference type="Gene3D" id="3.30.2410.10">
    <property type="entry name" value="Hect, E3 ligase catalytic domain"/>
    <property type="match status" value="1"/>
</dbReference>
<dbReference type="InterPro" id="IPR016024">
    <property type="entry name" value="ARM-type_fold"/>
</dbReference>
<evidence type="ECO:0000259" key="8">
    <source>
        <dbReference type="PROSITE" id="PS50237"/>
    </source>
</evidence>
<evidence type="ECO:0000313" key="10">
    <source>
        <dbReference type="Proteomes" id="UP000054270"/>
    </source>
</evidence>
<dbReference type="Pfam" id="PF25579">
    <property type="entry name" value="TPR_TRIP12_N"/>
    <property type="match status" value="1"/>
</dbReference>
<dbReference type="GO" id="GO:0000209">
    <property type="term" value="P:protein polyubiquitination"/>
    <property type="evidence" value="ECO:0007669"/>
    <property type="project" value="TreeGrafter"/>
</dbReference>
<evidence type="ECO:0000256" key="7">
    <source>
        <dbReference type="SAM" id="MobiDB-lite"/>
    </source>
</evidence>
<dbReference type="FunFam" id="3.30.2410.10:FF:000005">
    <property type="entry name" value="E3 ubiquitin-protein ligase TRIP12 isoform X1"/>
    <property type="match status" value="1"/>
</dbReference>
<feature type="region of interest" description="Disordered" evidence="7">
    <location>
        <begin position="1403"/>
        <end position="1434"/>
    </location>
</feature>
<organism evidence="9 10">
    <name type="scientific">Hypholoma sublateritium (strain FD-334 SS-4)</name>
    <dbReference type="NCBI Taxonomy" id="945553"/>
    <lineage>
        <taxon>Eukaryota</taxon>
        <taxon>Fungi</taxon>
        <taxon>Dikarya</taxon>
        <taxon>Basidiomycota</taxon>
        <taxon>Agaricomycotina</taxon>
        <taxon>Agaricomycetes</taxon>
        <taxon>Agaricomycetidae</taxon>
        <taxon>Agaricales</taxon>
        <taxon>Agaricineae</taxon>
        <taxon>Strophariaceae</taxon>
        <taxon>Hypholoma</taxon>
    </lineage>
</organism>
<feature type="region of interest" description="Disordered" evidence="7">
    <location>
        <begin position="899"/>
        <end position="927"/>
    </location>
</feature>
<dbReference type="OMA" id="AEPLSQF"/>
<feature type="compositionally biased region" description="Low complexity" evidence="7">
    <location>
        <begin position="190"/>
        <end position="204"/>
    </location>
</feature>
<dbReference type="Proteomes" id="UP000054270">
    <property type="component" value="Unassembled WGS sequence"/>
</dbReference>